<comment type="cofactor">
    <cofactor evidence="8">
        <name>Mg(2+)</name>
        <dbReference type="ChEBI" id="CHEBI:18420"/>
    </cofactor>
</comment>
<dbReference type="Proteomes" id="UP001407405">
    <property type="component" value="Unassembled WGS sequence"/>
</dbReference>
<dbReference type="CDD" id="cd10845">
    <property type="entry name" value="DSRM_RNAse_III_family"/>
    <property type="match status" value="1"/>
</dbReference>
<dbReference type="InterPro" id="IPR036389">
    <property type="entry name" value="RNase_III_sf"/>
</dbReference>
<dbReference type="InterPro" id="IPR014720">
    <property type="entry name" value="dsRBD_dom"/>
</dbReference>
<dbReference type="SMART" id="SM00535">
    <property type="entry name" value="RIBOc"/>
    <property type="match status" value="1"/>
</dbReference>
<evidence type="ECO:0000313" key="11">
    <source>
        <dbReference type="EMBL" id="MEN1759473.1"/>
    </source>
</evidence>
<keyword evidence="5 8" id="KW-0255">Endonuclease</keyword>
<dbReference type="Gene3D" id="3.30.160.20">
    <property type="match status" value="1"/>
</dbReference>
<dbReference type="RefSeq" id="WP_343184824.1">
    <property type="nucleotide sequence ID" value="NZ_JBCITM010000002.1"/>
</dbReference>
<dbReference type="EMBL" id="JBCITM010000002">
    <property type="protein sequence ID" value="MEN1759473.1"/>
    <property type="molecule type" value="Genomic_DNA"/>
</dbReference>
<dbReference type="SUPFAM" id="SSF69065">
    <property type="entry name" value="RNase III domain-like"/>
    <property type="match status" value="1"/>
</dbReference>
<feature type="active site" evidence="8">
    <location>
        <position position="57"/>
    </location>
</feature>
<dbReference type="HAMAP" id="MF_00104">
    <property type="entry name" value="RNase_III"/>
    <property type="match status" value="1"/>
</dbReference>
<dbReference type="InterPro" id="IPR000999">
    <property type="entry name" value="RNase_III_dom"/>
</dbReference>
<evidence type="ECO:0000256" key="2">
    <source>
        <dbReference type="ARBA" id="ARBA00010183"/>
    </source>
</evidence>
<keyword evidence="8" id="KW-0819">tRNA processing</keyword>
<dbReference type="Gene3D" id="1.10.1520.10">
    <property type="entry name" value="Ribonuclease III domain"/>
    <property type="match status" value="1"/>
</dbReference>
<comment type="subunit">
    <text evidence="8">Homodimer.</text>
</comment>
<name>A0ABU9VR28_9CLOT</name>
<feature type="active site" evidence="8">
    <location>
        <position position="129"/>
    </location>
</feature>
<feature type="domain" description="RNase III" evidence="10">
    <location>
        <begin position="11"/>
        <end position="140"/>
    </location>
</feature>
<evidence type="ECO:0000256" key="7">
    <source>
        <dbReference type="ARBA" id="ARBA00022884"/>
    </source>
</evidence>
<feature type="binding site" evidence="8">
    <location>
        <position position="53"/>
    </location>
    <ligand>
        <name>Mg(2+)</name>
        <dbReference type="ChEBI" id="CHEBI:18420"/>
    </ligand>
</feature>
<proteinExistence type="inferred from homology"/>
<dbReference type="SUPFAM" id="SSF54768">
    <property type="entry name" value="dsRNA-binding domain-like"/>
    <property type="match status" value="1"/>
</dbReference>
<keyword evidence="7 8" id="KW-0694">RNA-binding</keyword>
<dbReference type="PROSITE" id="PS50137">
    <property type="entry name" value="DS_RBD"/>
    <property type="match status" value="1"/>
</dbReference>
<sequence>MKDLDHWYHICPELQQRIGYSFKKESILMEAMTHSSFANEWKHRRMHDNERLEFLGDSVLGLIISHYIFETYHHLPEGELTKVRANVVCEASLALKARRINIGSYLLLGRGEEASGGRDRESILADGLESLIAAIYLDGGFEIARAFVLNNFHDLIDLAANGDLMTDYKTKLQEIWQGGQQGSTQERIEYCVVNEQGPDHNKTFFIEVRVGNQTLGAGEGKNKKEAEQRAAKSAINFLEMKS</sequence>
<dbReference type="NCBIfam" id="TIGR02191">
    <property type="entry name" value="RNaseIII"/>
    <property type="match status" value="1"/>
</dbReference>
<feature type="binding site" evidence="8">
    <location>
        <position position="126"/>
    </location>
    <ligand>
        <name>Mg(2+)</name>
        <dbReference type="ChEBI" id="CHEBI:18420"/>
    </ligand>
</feature>
<comment type="subcellular location">
    <subcellularLocation>
        <location evidence="8">Cytoplasm</location>
    </subcellularLocation>
</comment>
<dbReference type="InterPro" id="IPR011907">
    <property type="entry name" value="RNase_III"/>
</dbReference>
<evidence type="ECO:0000256" key="4">
    <source>
        <dbReference type="ARBA" id="ARBA00022722"/>
    </source>
</evidence>
<evidence type="ECO:0000256" key="1">
    <source>
        <dbReference type="ARBA" id="ARBA00000109"/>
    </source>
</evidence>
<dbReference type="CDD" id="cd00593">
    <property type="entry name" value="RIBOc"/>
    <property type="match status" value="1"/>
</dbReference>
<comment type="similarity">
    <text evidence="2">Belongs to the ribonuclease III family.</text>
</comment>
<evidence type="ECO:0000259" key="9">
    <source>
        <dbReference type="PROSITE" id="PS50137"/>
    </source>
</evidence>
<dbReference type="SMART" id="SM00358">
    <property type="entry name" value="DSRM"/>
    <property type="match status" value="1"/>
</dbReference>
<keyword evidence="8" id="KW-0963">Cytoplasm</keyword>
<comment type="catalytic activity">
    <reaction evidence="1 8">
        <text>Endonucleolytic cleavage to 5'-phosphomonoester.</text>
        <dbReference type="EC" id="3.1.26.3"/>
    </reaction>
</comment>
<feature type="domain" description="DRBM" evidence="9">
    <location>
        <begin position="167"/>
        <end position="240"/>
    </location>
</feature>
<dbReference type="Pfam" id="PF00035">
    <property type="entry name" value="dsrm"/>
    <property type="match status" value="1"/>
</dbReference>
<dbReference type="PROSITE" id="PS50142">
    <property type="entry name" value="RNASE_3_2"/>
    <property type="match status" value="1"/>
</dbReference>
<organism evidence="11 12">
    <name type="scientific">Anoxynatronum sibiricum</name>
    <dbReference type="NCBI Taxonomy" id="210623"/>
    <lineage>
        <taxon>Bacteria</taxon>
        <taxon>Bacillati</taxon>
        <taxon>Bacillota</taxon>
        <taxon>Clostridia</taxon>
        <taxon>Eubacteriales</taxon>
        <taxon>Clostridiaceae</taxon>
        <taxon>Anoxynatronum</taxon>
    </lineage>
</organism>
<keyword evidence="6 8" id="KW-0378">Hydrolase</keyword>
<evidence type="ECO:0000256" key="6">
    <source>
        <dbReference type="ARBA" id="ARBA00022801"/>
    </source>
</evidence>
<dbReference type="PANTHER" id="PTHR11207:SF0">
    <property type="entry name" value="RIBONUCLEASE 3"/>
    <property type="match status" value="1"/>
</dbReference>
<keyword evidence="8" id="KW-0460">Magnesium</keyword>
<dbReference type="EC" id="3.1.26.3" evidence="8"/>
<evidence type="ECO:0000256" key="5">
    <source>
        <dbReference type="ARBA" id="ARBA00022759"/>
    </source>
</evidence>
<keyword evidence="8" id="KW-0699">rRNA-binding</keyword>
<evidence type="ECO:0000256" key="8">
    <source>
        <dbReference type="HAMAP-Rule" id="MF_00104"/>
    </source>
</evidence>
<evidence type="ECO:0000256" key="3">
    <source>
        <dbReference type="ARBA" id="ARBA00022664"/>
    </source>
</evidence>
<feature type="binding site" evidence="8">
    <location>
        <position position="129"/>
    </location>
    <ligand>
        <name>Mg(2+)</name>
        <dbReference type="ChEBI" id="CHEBI:18420"/>
    </ligand>
</feature>
<protein>
    <recommendedName>
        <fullName evidence="8">Ribonuclease 3</fullName>
        <ecNumber evidence="8">3.1.26.3</ecNumber>
    </recommendedName>
    <alternativeName>
        <fullName evidence="8">Ribonuclease III</fullName>
        <shortName evidence="8">RNase III</shortName>
    </alternativeName>
</protein>
<dbReference type="PANTHER" id="PTHR11207">
    <property type="entry name" value="RIBONUCLEASE III"/>
    <property type="match status" value="1"/>
</dbReference>
<dbReference type="PROSITE" id="PS00517">
    <property type="entry name" value="RNASE_3_1"/>
    <property type="match status" value="1"/>
</dbReference>
<accession>A0ABU9VR28</accession>
<keyword evidence="8" id="KW-0698">rRNA processing</keyword>
<gene>
    <name evidence="8 11" type="primary">rnc</name>
    <name evidence="11" type="ORF">AAIG11_03210</name>
</gene>
<dbReference type="Pfam" id="PF14622">
    <property type="entry name" value="Ribonucleas_3_3"/>
    <property type="match status" value="1"/>
</dbReference>
<evidence type="ECO:0000313" key="12">
    <source>
        <dbReference type="Proteomes" id="UP001407405"/>
    </source>
</evidence>
<keyword evidence="4 8" id="KW-0540">Nuclease</keyword>
<comment type="function">
    <text evidence="8">Digests double-stranded RNA. Involved in the processing of primary rRNA transcript to yield the immediate precursors to the large and small rRNAs (23S and 16S). Processes some mRNAs, and tRNAs when they are encoded in the rRNA operon. Processes pre-crRNA and tracrRNA of type II CRISPR loci if present in the organism.</text>
</comment>
<comment type="caution">
    <text evidence="11">The sequence shown here is derived from an EMBL/GenBank/DDBJ whole genome shotgun (WGS) entry which is preliminary data.</text>
</comment>
<reference evidence="11 12" key="1">
    <citation type="submission" date="2024-04" db="EMBL/GenBank/DDBJ databases">
        <title>Genome sequencing and metabolic network reconstruction of aminoacids and betaine degradation by Anoxynatronum sibiricum.</title>
        <authorList>
            <person name="Detkova E.N."/>
            <person name="Boltjanskaja Y.V."/>
            <person name="Mardanov A.V."/>
            <person name="Kevbrin V."/>
        </authorList>
    </citation>
    <scope>NUCLEOTIDE SEQUENCE [LARGE SCALE GENOMIC DNA]</scope>
    <source>
        <strain evidence="11 12">Z-7981</strain>
    </source>
</reference>
<keyword evidence="12" id="KW-1185">Reference proteome</keyword>
<keyword evidence="3 8" id="KW-0507">mRNA processing</keyword>
<dbReference type="GO" id="GO:0004525">
    <property type="term" value="F:ribonuclease III activity"/>
    <property type="evidence" value="ECO:0007669"/>
    <property type="project" value="UniProtKB-EC"/>
</dbReference>
<evidence type="ECO:0000259" key="10">
    <source>
        <dbReference type="PROSITE" id="PS50142"/>
    </source>
</evidence>
<keyword evidence="8" id="KW-0479">Metal-binding</keyword>